<dbReference type="SUPFAM" id="SSF48264">
    <property type="entry name" value="Cytochrome P450"/>
    <property type="match status" value="1"/>
</dbReference>
<dbReference type="GO" id="GO:0016705">
    <property type="term" value="F:oxidoreductase activity, acting on paired donors, with incorporation or reduction of molecular oxygen"/>
    <property type="evidence" value="ECO:0007669"/>
    <property type="project" value="InterPro"/>
</dbReference>
<sequence length="121" mass="13741">MQCNGAQGHFSVEKPSFAKQICYCVSKIHFVTSSGPIVRLVINEPDMFADILSRNNAQNYIKSSFANTVFRLIIGNYNLLVAEDNKYKRAGRLLNLPFHHTNLNSMVSIFVDRREKCVDSI</sequence>
<reference evidence="1" key="1">
    <citation type="submission" date="2021-02" db="EMBL/GenBank/DDBJ databases">
        <authorList>
            <person name="Nowell W R."/>
        </authorList>
    </citation>
    <scope>NUCLEOTIDE SEQUENCE</scope>
</reference>
<dbReference type="GO" id="GO:0005506">
    <property type="term" value="F:iron ion binding"/>
    <property type="evidence" value="ECO:0007669"/>
    <property type="project" value="InterPro"/>
</dbReference>
<dbReference type="Gene3D" id="1.10.630.10">
    <property type="entry name" value="Cytochrome P450"/>
    <property type="match status" value="1"/>
</dbReference>
<accession>A0A814TB40</accession>
<dbReference type="GO" id="GO:0004497">
    <property type="term" value="F:monooxygenase activity"/>
    <property type="evidence" value="ECO:0007669"/>
    <property type="project" value="InterPro"/>
</dbReference>
<dbReference type="AlphaFoldDB" id="A0A814TB40"/>
<organism evidence="1 2">
    <name type="scientific">Rotaria sordida</name>
    <dbReference type="NCBI Taxonomy" id="392033"/>
    <lineage>
        <taxon>Eukaryota</taxon>
        <taxon>Metazoa</taxon>
        <taxon>Spiralia</taxon>
        <taxon>Gnathifera</taxon>
        <taxon>Rotifera</taxon>
        <taxon>Eurotatoria</taxon>
        <taxon>Bdelloidea</taxon>
        <taxon>Philodinida</taxon>
        <taxon>Philodinidae</taxon>
        <taxon>Rotaria</taxon>
    </lineage>
</organism>
<name>A0A814TB40_9BILA</name>
<comment type="caution">
    <text evidence="1">The sequence shown here is derived from an EMBL/GenBank/DDBJ whole genome shotgun (WGS) entry which is preliminary data.</text>
</comment>
<proteinExistence type="predicted"/>
<evidence type="ECO:0000313" key="2">
    <source>
        <dbReference type="Proteomes" id="UP000663882"/>
    </source>
</evidence>
<dbReference type="OrthoDB" id="1470350at2759"/>
<evidence type="ECO:0000313" key="1">
    <source>
        <dbReference type="EMBL" id="CAF1159043.1"/>
    </source>
</evidence>
<dbReference type="Proteomes" id="UP000663882">
    <property type="component" value="Unassembled WGS sequence"/>
</dbReference>
<dbReference type="GO" id="GO:0020037">
    <property type="term" value="F:heme binding"/>
    <property type="evidence" value="ECO:0007669"/>
    <property type="project" value="InterPro"/>
</dbReference>
<dbReference type="EMBL" id="CAJNOO010001480">
    <property type="protein sequence ID" value="CAF1159043.1"/>
    <property type="molecule type" value="Genomic_DNA"/>
</dbReference>
<gene>
    <name evidence="1" type="ORF">RFH988_LOCUS22337</name>
</gene>
<protein>
    <submittedName>
        <fullName evidence="1">Uncharacterized protein</fullName>
    </submittedName>
</protein>
<dbReference type="InterPro" id="IPR036396">
    <property type="entry name" value="Cyt_P450_sf"/>
</dbReference>